<dbReference type="Ensembl" id="ENSXETT00000118305">
    <property type="protein sequence ID" value="ENSXETP00000109406"/>
    <property type="gene ID" value="ENSXETG00000045704"/>
</dbReference>
<evidence type="ECO:0000256" key="10">
    <source>
        <dbReference type="RuleBase" id="RU363063"/>
    </source>
</evidence>
<dbReference type="OMA" id="NGCCYST"/>
<dbReference type="GO" id="GO:0016758">
    <property type="term" value="F:hexosyltransferase activity"/>
    <property type="evidence" value="ECO:0007669"/>
    <property type="project" value="InterPro"/>
</dbReference>
<evidence type="ECO:0000256" key="7">
    <source>
        <dbReference type="ARBA" id="ARBA00022989"/>
    </source>
</evidence>
<gene>
    <name evidence="11 13 14" type="primary">b3galt4</name>
</gene>
<sequence length="346" mass="38994">MLSHFAFNIHRLCIPRRTFSRFLCLSLFICILIVFSEHYEEIISCALPLFYPTRSPPSTTPFKPPAILLSPPKACSPAPMLLILVSSAPFHHERRNAIRQTWGSSSNLDSQAVTFFVLGVPQSHNDQAALLEEAKIHGDIIQAAFNDSYRNLTMKTLVGLSWMSQRCHGARFLLKTDDDVFVNTFSLSRYLQGQHGPLYLGRVHWKVYPNRDPDSRHYTSTDIYPEKYFSPYCSGTGYILSHEVVEWLLQQTGKSPIIPLEDVYVGLLAWAAGISPKHSASMSGSMKIPHNGCCYSTMFSSHGLTPKGMKEAWEILSEARNYWCPFALLRCKILGNLIEEGGFGQI</sequence>
<dbReference type="Reactome" id="R-XTR-9840309">
    <property type="pathway name" value="Glycosphingolipid biosynthesis"/>
</dbReference>
<keyword evidence="3 10" id="KW-0328">Glycosyltransferase</keyword>
<keyword evidence="7" id="KW-1133">Transmembrane helix</keyword>
<organism evidence="11">
    <name type="scientific">Xenopus tropicalis</name>
    <name type="common">Western clawed frog</name>
    <name type="synonym">Silurana tropicalis</name>
    <dbReference type="NCBI Taxonomy" id="8364"/>
    <lineage>
        <taxon>Eukaryota</taxon>
        <taxon>Metazoa</taxon>
        <taxon>Chordata</taxon>
        <taxon>Craniata</taxon>
        <taxon>Vertebrata</taxon>
        <taxon>Euteleostomi</taxon>
        <taxon>Amphibia</taxon>
        <taxon>Batrachia</taxon>
        <taxon>Anura</taxon>
        <taxon>Pipoidea</taxon>
        <taxon>Pipidae</taxon>
        <taxon>Xenopodinae</taxon>
        <taxon>Xenopus</taxon>
        <taxon>Silurana</taxon>
    </lineage>
</organism>
<accession>A0A803JN69</accession>
<comment type="subcellular location">
    <subcellularLocation>
        <location evidence="1 10">Golgi apparatus membrane</location>
        <topology evidence="1 10">Single-pass type II membrane protein</topology>
    </subcellularLocation>
</comment>
<keyword evidence="6" id="KW-0735">Signal-anchor</keyword>
<dbReference type="GeneID" id="100489366"/>
<dbReference type="FunFam" id="3.90.550.50:FF:000055">
    <property type="entry name" value="Hexosyltransferase"/>
    <property type="match status" value="1"/>
</dbReference>
<name>A0A803JN69_XENTR</name>
<dbReference type="GO" id="GO:0006493">
    <property type="term" value="P:protein O-linked glycosylation"/>
    <property type="evidence" value="ECO:0000318"/>
    <property type="project" value="GO_Central"/>
</dbReference>
<comment type="similarity">
    <text evidence="2 10">Belongs to the glycosyltransferase 31 family.</text>
</comment>
<evidence type="ECO:0000256" key="3">
    <source>
        <dbReference type="ARBA" id="ARBA00022676"/>
    </source>
</evidence>
<dbReference type="CTD" id="8705"/>
<reference evidence="11" key="1">
    <citation type="journal article" date="2010" name="Science">
        <title>The genome of the Western clawed frog Xenopus tropicalis.</title>
        <authorList>
            <person name="Hellsten U."/>
            <person name="Harland R.M."/>
            <person name="Gilchrist M.J."/>
            <person name="Hendrix D."/>
            <person name="Jurka J."/>
            <person name="Kapitonov V."/>
            <person name="Ovcharenko I."/>
            <person name="Putnam N.H."/>
            <person name="Shu S."/>
            <person name="Taher L."/>
            <person name="Blitz I.L."/>
            <person name="Blumberg B."/>
            <person name="Dichmann D.S."/>
            <person name="Dubchak I."/>
            <person name="Amaya E."/>
            <person name="Detter J.C."/>
            <person name="Fletcher R."/>
            <person name="Gerhard D.S."/>
            <person name="Goodstein D."/>
            <person name="Graves T."/>
            <person name="Grigoriev I.V."/>
            <person name="Grimwood J."/>
            <person name="Kawashima T."/>
            <person name="Lindquist E."/>
            <person name="Lucas S.M."/>
            <person name="Mead P.E."/>
            <person name="Mitros T."/>
            <person name="Ogino H."/>
            <person name="Ohta Y."/>
            <person name="Poliakov A.V."/>
            <person name="Pollet N."/>
            <person name="Robert J."/>
            <person name="Salamov A."/>
            <person name="Sater A.K."/>
            <person name="Schmutz J."/>
            <person name="Terry A."/>
            <person name="Vize P.D."/>
            <person name="Warren W.C."/>
            <person name="Wells D."/>
            <person name="Wills A."/>
            <person name="Wilson R.K."/>
            <person name="Zimmerman L.B."/>
            <person name="Zorn A.M."/>
            <person name="Grainger R."/>
            <person name="Grammer T."/>
            <person name="Khokha M.K."/>
            <person name="Richardson P.M."/>
            <person name="Rokhsar D.S."/>
        </authorList>
    </citation>
    <scope>NUCLEOTIDE SEQUENCE [LARGE SCALE GENOMIC DNA]</scope>
    <source>
        <strain evidence="11">Nigerian</strain>
    </source>
</reference>
<dbReference type="Xenbase" id="XB-GENE-919694">
    <property type="gene designation" value="b3galt4"/>
</dbReference>
<dbReference type="Pfam" id="PF01762">
    <property type="entry name" value="Galactosyl_T"/>
    <property type="match status" value="1"/>
</dbReference>
<keyword evidence="5" id="KW-0812">Transmembrane</keyword>
<dbReference type="EC" id="2.4.1.-" evidence="10"/>
<keyword evidence="12" id="KW-1185">Reference proteome</keyword>
<dbReference type="AGR" id="Xenbase:XB-GENE-919694"/>
<keyword evidence="8 10" id="KW-0333">Golgi apparatus</keyword>
<protein>
    <recommendedName>
        <fullName evidence="10">Hexosyltransferase</fullName>
        <ecNumber evidence="10">2.4.1.-</ecNumber>
    </recommendedName>
</protein>
<keyword evidence="9" id="KW-0472">Membrane</keyword>
<dbReference type="Ensembl" id="ENSXETT00000113879">
    <property type="protein sequence ID" value="ENSXETP00000117853"/>
    <property type="gene ID" value="ENSXETG00000045704"/>
</dbReference>
<dbReference type="GO" id="GO:0016757">
    <property type="term" value="F:glycosyltransferase activity"/>
    <property type="evidence" value="ECO:0000318"/>
    <property type="project" value="GO_Central"/>
</dbReference>
<reference evidence="11" key="2">
    <citation type="submission" date="2021-03" db="UniProtKB">
        <authorList>
            <consortium name="Ensembl"/>
        </authorList>
    </citation>
    <scope>IDENTIFICATION</scope>
</reference>
<keyword evidence="4" id="KW-0808">Transferase</keyword>
<evidence type="ECO:0000313" key="14">
    <source>
        <dbReference type="Xenbase" id="XB-GENE-919694"/>
    </source>
</evidence>
<dbReference type="KEGG" id="xtr:100489366"/>
<evidence type="ECO:0000313" key="12">
    <source>
        <dbReference type="Proteomes" id="UP000008143"/>
    </source>
</evidence>
<evidence type="ECO:0000313" key="13">
    <source>
        <dbReference type="RefSeq" id="XP_002938731.1"/>
    </source>
</evidence>
<evidence type="ECO:0000256" key="9">
    <source>
        <dbReference type="ARBA" id="ARBA00023136"/>
    </source>
</evidence>
<evidence type="ECO:0000256" key="8">
    <source>
        <dbReference type="ARBA" id="ARBA00023034"/>
    </source>
</evidence>
<evidence type="ECO:0000313" key="11">
    <source>
        <dbReference type="Ensembl" id="ENSXETP00000109406"/>
    </source>
</evidence>
<dbReference type="GeneTree" id="ENSGT00940000161798"/>
<dbReference type="PANTHER" id="PTHR11214:SF378">
    <property type="entry name" value="BETA-1,3-GALACTOSYLTRANSFERASE 4"/>
    <property type="match status" value="1"/>
</dbReference>
<dbReference type="RefSeq" id="XP_002938731.1">
    <property type="nucleotide sequence ID" value="XM_002938685.5"/>
</dbReference>
<reference evidence="13" key="3">
    <citation type="submission" date="2025-04" db="UniProtKB">
        <authorList>
            <consortium name="RefSeq"/>
        </authorList>
    </citation>
    <scope>IDENTIFICATION</scope>
    <source>
        <strain evidence="13">Nigerian</strain>
        <tissue evidence="13">Liver and blood</tissue>
    </source>
</reference>
<dbReference type="GO" id="GO:0000139">
    <property type="term" value="C:Golgi membrane"/>
    <property type="evidence" value="ECO:0000318"/>
    <property type="project" value="GO_Central"/>
</dbReference>
<evidence type="ECO:0000256" key="2">
    <source>
        <dbReference type="ARBA" id="ARBA00008661"/>
    </source>
</evidence>
<evidence type="ECO:0000256" key="4">
    <source>
        <dbReference type="ARBA" id="ARBA00022679"/>
    </source>
</evidence>
<evidence type="ECO:0000256" key="6">
    <source>
        <dbReference type="ARBA" id="ARBA00022968"/>
    </source>
</evidence>
<dbReference type="OrthoDB" id="2139606at2759"/>
<evidence type="ECO:0000256" key="1">
    <source>
        <dbReference type="ARBA" id="ARBA00004323"/>
    </source>
</evidence>
<dbReference type="InterPro" id="IPR002659">
    <property type="entry name" value="Glyco_trans_31"/>
</dbReference>
<dbReference type="Reactome" id="R-XTR-9037629">
    <property type="pathway name" value="Lewis blood group biosynthesis"/>
</dbReference>
<proteinExistence type="inferred from homology"/>
<dbReference type="Gene3D" id="3.90.550.50">
    <property type="match status" value="1"/>
</dbReference>
<dbReference type="PANTHER" id="PTHR11214">
    <property type="entry name" value="BETA-1,3-N-ACETYLGLUCOSAMINYLTRANSFERASE"/>
    <property type="match status" value="1"/>
</dbReference>
<evidence type="ECO:0000256" key="5">
    <source>
        <dbReference type="ARBA" id="ARBA00022692"/>
    </source>
</evidence>
<dbReference type="AlphaFoldDB" id="A0A803JN69"/>
<dbReference type="Proteomes" id="UP000008143">
    <property type="component" value="Chromosome 8"/>
</dbReference>